<name>A0A1M4E6B6_9ACTN</name>
<organism evidence="7">
    <name type="scientific">Nonomuraea gerenzanensis</name>
    <dbReference type="NCBI Taxonomy" id="93944"/>
    <lineage>
        <taxon>Bacteria</taxon>
        <taxon>Bacillati</taxon>
        <taxon>Actinomycetota</taxon>
        <taxon>Actinomycetes</taxon>
        <taxon>Streptosporangiales</taxon>
        <taxon>Streptosporangiaceae</taxon>
        <taxon>Nonomuraea</taxon>
    </lineage>
</organism>
<evidence type="ECO:0000256" key="5">
    <source>
        <dbReference type="PROSITE-ProRule" id="PRU01091"/>
    </source>
</evidence>
<evidence type="ECO:0000259" key="6">
    <source>
        <dbReference type="PROSITE" id="PS51755"/>
    </source>
</evidence>
<dbReference type="CDD" id="cd15831">
    <property type="entry name" value="BTAD"/>
    <property type="match status" value="1"/>
</dbReference>
<dbReference type="GO" id="GO:0000160">
    <property type="term" value="P:phosphorelay signal transduction system"/>
    <property type="evidence" value="ECO:0007669"/>
    <property type="project" value="InterPro"/>
</dbReference>
<dbReference type="Gene3D" id="1.10.10.10">
    <property type="entry name" value="Winged helix-like DNA-binding domain superfamily/Winged helix DNA-binding domain"/>
    <property type="match status" value="1"/>
</dbReference>
<dbReference type="InterPro" id="IPR036388">
    <property type="entry name" value="WH-like_DNA-bd_sf"/>
</dbReference>
<comment type="similarity">
    <text evidence="1">Belongs to the AfsR/DnrI/RedD regulatory family.</text>
</comment>
<evidence type="ECO:0000256" key="3">
    <source>
        <dbReference type="ARBA" id="ARBA00023125"/>
    </source>
</evidence>
<sequence length="902" mass="97495">MLATRSGRVVTLAQLIEGLWGDSPPPSAAQSVYTYIAGLRRALEPHRKRRDPPGIVARTAGGYRLDLDPRRIDAHAFAERVDAAGQAKKADDVEQALHDLDEALKLWRGRPLSGVPGPFADGECARLEELRLTAVEARTEALVRLGRPEEGLAELHDLIRGHPLRERPRELLVLALHGCGRQAEALMAFDEARRVLANELGVDPGEGLRLAHRVVLSGSGGPAVPDPVIPRQLPRDLIAFVGRARETVSLKALLDPWGDAPPHPFVGICGPPGVGKSALAVRVAHAVRERFSDGQLYVNLRGGTPNVPRLSSHEIFSRLLRGIGTPDDAVPSDEDEAAALWRSKLQGRRLLVLLDNAADLGQVRPFVSAPLGTAVLVTSRESLMAGDDCAQLSLAPLSDAEATAMLSKLVGADRVSADLDQTARLARLCDGFPLALRIAGARLADRPDWTVGALTARLSDERRRLSELEAGELAVRSSLEASWGALNTSTREADGAAARLLALLGLLHLPDVTVEAAAALSGLPASDVERALDRLCDAHLLEAGEPGRYHSHDLVRLFAGDLIPAAERIPPLKRAIGYYAESARAAATTSDPHRVHCLYPELDARGRRFDGAEEAREWLGREEATLLAAALQAMADPDDDIARAGAAIGLALWWYQQRAFRVHGLISLGERLLATGERLQDPVIRMEAHAHLATGLYFKGDPLALDHHEWHLRLARQLGDRFNEQRAHGNLASTLLKWERFSDALGHALAQRAIAREAGSEVGERYALLVAARAHIHLERFEDAAVLLEEGAAMAARAGDVHGQAEFAVSRGRALIELGELETAVTVLTEVLQTARVVAKTTEMGCLVYLARAHRLLGRTAEAVRCGSEAIVVAEQAGSDYWLERAIKERDVAARSQSSIRA</sequence>
<dbReference type="SUPFAM" id="SSF48452">
    <property type="entry name" value="TPR-like"/>
    <property type="match status" value="2"/>
</dbReference>
<reference evidence="7" key="1">
    <citation type="submission" date="2016-04" db="EMBL/GenBank/DDBJ databases">
        <authorList>
            <person name="Evans L.H."/>
            <person name="Alamgir A."/>
            <person name="Owens N."/>
            <person name="Weber N.D."/>
            <person name="Virtaneva K."/>
            <person name="Barbian K."/>
            <person name="Babar A."/>
            <person name="Rosenke K."/>
        </authorList>
    </citation>
    <scope>NUCLEOTIDE SEQUENCE</scope>
    <source>
        <strain evidence="7">Nono1</strain>
    </source>
</reference>
<dbReference type="EMBL" id="LT559118">
    <property type="protein sequence ID" value="SBO94340.1"/>
    <property type="molecule type" value="Genomic_DNA"/>
</dbReference>
<dbReference type="SMART" id="SM01043">
    <property type="entry name" value="BTAD"/>
    <property type="match status" value="1"/>
</dbReference>
<dbReference type="PROSITE" id="PS51755">
    <property type="entry name" value="OMPR_PHOB"/>
    <property type="match status" value="1"/>
</dbReference>
<dbReference type="AlphaFoldDB" id="A0A1M4E6B6"/>
<dbReference type="PRINTS" id="PR00364">
    <property type="entry name" value="DISEASERSIST"/>
</dbReference>
<dbReference type="InterPro" id="IPR011990">
    <property type="entry name" value="TPR-like_helical_dom_sf"/>
</dbReference>
<evidence type="ECO:0000256" key="4">
    <source>
        <dbReference type="ARBA" id="ARBA00023163"/>
    </source>
</evidence>
<gene>
    <name evidence="7" type="ORF">BN4615_P3856</name>
</gene>
<dbReference type="InterPro" id="IPR002182">
    <property type="entry name" value="NB-ARC"/>
</dbReference>
<keyword evidence="2" id="KW-0805">Transcription regulation</keyword>
<protein>
    <submittedName>
        <fullName evidence="7">Transcriptional regulator, SARP family</fullName>
    </submittedName>
</protein>
<dbReference type="InterPro" id="IPR027417">
    <property type="entry name" value="P-loop_NTPase"/>
</dbReference>
<proteinExistence type="inferred from homology"/>
<keyword evidence="3 5" id="KW-0238">DNA-binding</keyword>
<dbReference type="SMART" id="SM00382">
    <property type="entry name" value="AAA"/>
    <property type="match status" value="1"/>
</dbReference>
<dbReference type="Pfam" id="PF00931">
    <property type="entry name" value="NB-ARC"/>
    <property type="match status" value="1"/>
</dbReference>
<dbReference type="Pfam" id="PF00486">
    <property type="entry name" value="Trans_reg_C"/>
    <property type="match status" value="1"/>
</dbReference>
<feature type="DNA-binding region" description="OmpR/PhoB-type" evidence="5">
    <location>
        <begin position="1"/>
        <end position="67"/>
    </location>
</feature>
<dbReference type="SMART" id="SM00862">
    <property type="entry name" value="Trans_reg_C"/>
    <property type="match status" value="1"/>
</dbReference>
<dbReference type="SUPFAM" id="SSF46894">
    <property type="entry name" value="C-terminal effector domain of the bipartite response regulators"/>
    <property type="match status" value="1"/>
</dbReference>
<evidence type="ECO:0000313" key="7">
    <source>
        <dbReference type="EMBL" id="SBO94340.1"/>
    </source>
</evidence>
<dbReference type="InterPro" id="IPR051677">
    <property type="entry name" value="AfsR-DnrI-RedD_regulator"/>
</dbReference>
<evidence type="ECO:0000256" key="2">
    <source>
        <dbReference type="ARBA" id="ARBA00023015"/>
    </source>
</evidence>
<dbReference type="InterPro" id="IPR003593">
    <property type="entry name" value="AAA+_ATPase"/>
</dbReference>
<dbReference type="GO" id="GO:0006355">
    <property type="term" value="P:regulation of DNA-templated transcription"/>
    <property type="evidence" value="ECO:0007669"/>
    <property type="project" value="InterPro"/>
</dbReference>
<dbReference type="Pfam" id="PF03704">
    <property type="entry name" value="BTAD"/>
    <property type="match status" value="1"/>
</dbReference>
<accession>A0A1M4E6B6</accession>
<dbReference type="InterPro" id="IPR001867">
    <property type="entry name" value="OmpR/PhoB-type_DNA-bd"/>
</dbReference>
<dbReference type="PANTHER" id="PTHR35807:SF1">
    <property type="entry name" value="TRANSCRIPTIONAL REGULATOR REDD"/>
    <property type="match status" value="1"/>
</dbReference>
<feature type="domain" description="OmpR/PhoB-type" evidence="6">
    <location>
        <begin position="1"/>
        <end position="67"/>
    </location>
</feature>
<dbReference type="Gene3D" id="3.40.50.300">
    <property type="entry name" value="P-loop containing nucleotide triphosphate hydrolases"/>
    <property type="match status" value="1"/>
</dbReference>
<evidence type="ECO:0000256" key="1">
    <source>
        <dbReference type="ARBA" id="ARBA00005820"/>
    </source>
</evidence>
<dbReference type="InterPro" id="IPR016032">
    <property type="entry name" value="Sig_transdc_resp-reg_C-effctor"/>
</dbReference>
<keyword evidence="4" id="KW-0804">Transcription</keyword>
<dbReference type="GO" id="GO:0003677">
    <property type="term" value="F:DNA binding"/>
    <property type="evidence" value="ECO:0007669"/>
    <property type="project" value="UniProtKB-UniRule"/>
</dbReference>
<dbReference type="InterPro" id="IPR005158">
    <property type="entry name" value="BTAD"/>
</dbReference>
<dbReference type="SUPFAM" id="SSF52540">
    <property type="entry name" value="P-loop containing nucleoside triphosphate hydrolases"/>
    <property type="match status" value="1"/>
</dbReference>
<dbReference type="PANTHER" id="PTHR35807">
    <property type="entry name" value="TRANSCRIPTIONAL REGULATOR REDD-RELATED"/>
    <property type="match status" value="1"/>
</dbReference>
<dbReference type="Gene3D" id="1.25.40.10">
    <property type="entry name" value="Tetratricopeptide repeat domain"/>
    <property type="match status" value="2"/>
</dbReference>
<dbReference type="GO" id="GO:0043531">
    <property type="term" value="F:ADP binding"/>
    <property type="evidence" value="ECO:0007669"/>
    <property type="project" value="InterPro"/>
</dbReference>